<reference evidence="1" key="1">
    <citation type="submission" date="2015-04" db="UniProtKB">
        <authorList>
            <consortium name="EnsemblPlants"/>
        </authorList>
    </citation>
    <scope>IDENTIFICATION</scope>
</reference>
<proteinExistence type="predicted"/>
<evidence type="ECO:0000313" key="1">
    <source>
        <dbReference type="EnsemblPlants" id="OGLUM12G17190.1"/>
    </source>
</evidence>
<sequence>MGRASGELLAQKFRDMTSATLDKPLRLLMKMVSSFGVSCHFIPRLSQAPTCGEASCAPVLPDDIETTVAPPPHGTAHPFLHECQQVTRKQRMELPWAATNTGEMVVTMASCRLVALQIYSRLDSPCTRTPVQLLLFVCHNELNAPVALGRERSDTGNPEQRTVEFASLWMPTLTTNQSSAYLASRIIYGRLSKQMVATSSVTRHHTRVNDHVTCHVGLHMATIYDV</sequence>
<dbReference type="HOGENOM" id="CLU_1226464_0_0_1"/>
<protein>
    <submittedName>
        <fullName evidence="1">Uncharacterized protein</fullName>
    </submittedName>
</protein>
<dbReference type="Gramene" id="OGLUM12G17190.1">
    <property type="protein sequence ID" value="OGLUM12G17190.1"/>
    <property type="gene ID" value="OGLUM12G17190"/>
</dbReference>
<dbReference type="Proteomes" id="UP000026961">
    <property type="component" value="Chromosome 12"/>
</dbReference>
<dbReference type="AlphaFoldDB" id="A0A0E0BU14"/>
<keyword evidence="2" id="KW-1185">Reference proteome</keyword>
<dbReference type="EnsemblPlants" id="OGLUM12G17190.1">
    <property type="protein sequence ID" value="OGLUM12G17190.1"/>
    <property type="gene ID" value="OGLUM12G17190"/>
</dbReference>
<reference evidence="1" key="2">
    <citation type="submission" date="2018-05" db="EMBL/GenBank/DDBJ databases">
        <title>OgluRS3 (Oryza glumaepatula Reference Sequence Version 3).</title>
        <authorList>
            <person name="Zhang J."/>
            <person name="Kudrna D."/>
            <person name="Lee S."/>
            <person name="Talag J."/>
            <person name="Welchert J."/>
            <person name="Wing R.A."/>
        </authorList>
    </citation>
    <scope>NUCLEOTIDE SEQUENCE [LARGE SCALE GENOMIC DNA]</scope>
</reference>
<name>A0A0E0BU14_9ORYZ</name>
<evidence type="ECO:0000313" key="2">
    <source>
        <dbReference type="Proteomes" id="UP000026961"/>
    </source>
</evidence>
<organism evidence="1">
    <name type="scientific">Oryza glumipatula</name>
    <dbReference type="NCBI Taxonomy" id="40148"/>
    <lineage>
        <taxon>Eukaryota</taxon>
        <taxon>Viridiplantae</taxon>
        <taxon>Streptophyta</taxon>
        <taxon>Embryophyta</taxon>
        <taxon>Tracheophyta</taxon>
        <taxon>Spermatophyta</taxon>
        <taxon>Magnoliopsida</taxon>
        <taxon>Liliopsida</taxon>
        <taxon>Poales</taxon>
        <taxon>Poaceae</taxon>
        <taxon>BOP clade</taxon>
        <taxon>Oryzoideae</taxon>
        <taxon>Oryzeae</taxon>
        <taxon>Oryzinae</taxon>
        <taxon>Oryza</taxon>
    </lineage>
</organism>
<accession>A0A0E0BU14</accession>